<accession>A0ABY5TMC3</accession>
<keyword evidence="6" id="KW-1003">Cell membrane</keyword>
<dbReference type="Pfam" id="PF03739">
    <property type="entry name" value="LptF_LptG"/>
    <property type="match status" value="1"/>
</dbReference>
<evidence type="ECO:0000256" key="6">
    <source>
        <dbReference type="ARBA" id="ARBA00022475"/>
    </source>
</evidence>
<evidence type="ECO:0000256" key="7">
    <source>
        <dbReference type="ARBA" id="ARBA00022519"/>
    </source>
</evidence>
<evidence type="ECO:0000313" key="14">
    <source>
        <dbReference type="Proteomes" id="UP001059934"/>
    </source>
</evidence>
<dbReference type="PANTHER" id="PTHR33529:SF7">
    <property type="entry name" value="LIPOPOLYSACCHARIDE EXPORT SYSTEM PERMEASE PROTEIN LPTF"/>
    <property type="match status" value="1"/>
</dbReference>
<evidence type="ECO:0000256" key="11">
    <source>
        <dbReference type="ARBA" id="ARBA00026081"/>
    </source>
</evidence>
<feature type="transmembrane region" description="Helical" evidence="12">
    <location>
        <begin position="12"/>
        <end position="32"/>
    </location>
</feature>
<evidence type="ECO:0000313" key="13">
    <source>
        <dbReference type="EMBL" id="UVW34485.1"/>
    </source>
</evidence>
<gene>
    <name evidence="13" type="primary">lptF</name>
    <name evidence="13" type="ORF">NYF23_10750</name>
</gene>
<keyword evidence="14" id="KW-1185">Reference proteome</keyword>
<feature type="transmembrane region" description="Helical" evidence="12">
    <location>
        <begin position="330"/>
        <end position="351"/>
    </location>
</feature>
<feature type="transmembrane region" description="Helical" evidence="12">
    <location>
        <begin position="98"/>
        <end position="118"/>
    </location>
</feature>
<evidence type="ECO:0000256" key="9">
    <source>
        <dbReference type="ARBA" id="ARBA00022989"/>
    </source>
</evidence>
<sequence length="370" mass="40598">MIIFRYLCREILSATTAVCVILLLVLMSGRFVKYLAKAVAGDMDSNSIFAMIGYRIPSFLELTLPLAFFLAVLLSFGRLYVQNEMSVLKACGVSERRLMGYTLIIAAVFAVATGWLSLSISPSGMAKAEALFDAEKSRSELDKLMPKKFYSLSGGKGVTYAEAVTEDRQLDEIFLAMTAGSDENSDRRLILVLADKGRQQQAENSSDRYLVMESGYRIEGVPGQNDYQITRFEEYGSRLENTQPAMKKAKTDAVATGLLIGSSDLELQATLQWRLSIPLMVLVVTILAVPLSRTNNRQGRYGKLLPAIVLYFTYLVALNAMRGALESGAIPIWVTLLPVHAVYLAIGLFLLRSGAPKKSKVALTTGEVTA</sequence>
<dbReference type="PANTHER" id="PTHR33529">
    <property type="entry name" value="SLR0882 PROTEIN-RELATED"/>
    <property type="match status" value="1"/>
</dbReference>
<dbReference type="InterPro" id="IPR030922">
    <property type="entry name" value="LptF"/>
</dbReference>
<organism evidence="13 14">
    <name type="scientific">SAR92 clade bacterium H455</name>
    <dbReference type="NCBI Taxonomy" id="2974818"/>
    <lineage>
        <taxon>Bacteria</taxon>
        <taxon>Pseudomonadati</taxon>
        <taxon>Pseudomonadota</taxon>
        <taxon>Gammaproteobacteria</taxon>
        <taxon>Cellvibrionales</taxon>
        <taxon>Porticoccaceae</taxon>
        <taxon>SAR92 clade</taxon>
    </lineage>
</organism>
<keyword evidence="8 12" id="KW-0812">Transmembrane</keyword>
<dbReference type="NCBIfam" id="TIGR04407">
    <property type="entry name" value="LptF_YjgP"/>
    <property type="match status" value="1"/>
</dbReference>
<comment type="function">
    <text evidence="1">Part of the ABC transporter complex LptBFG involved in the translocation of lipopolysaccharide (LPS) from the inner membrane to the outer membrane.</text>
</comment>
<dbReference type="Proteomes" id="UP001059934">
    <property type="component" value="Chromosome"/>
</dbReference>
<dbReference type="InterPro" id="IPR005495">
    <property type="entry name" value="LptG/LptF_permease"/>
</dbReference>
<proteinExistence type="inferred from homology"/>
<reference evidence="13" key="1">
    <citation type="submission" date="2022-08" db="EMBL/GenBank/DDBJ databases">
        <title>Catabolic pathway analysis in culturable SAR92 clade bacteria reveals their overlooked roles in DMSP degradation in coastal seas.</title>
        <authorList>
            <person name="He X."/>
            <person name="Zhang X."/>
            <person name="Zhang Y."/>
        </authorList>
    </citation>
    <scope>NUCLEOTIDE SEQUENCE</scope>
    <source>
        <strain evidence="13">H455</strain>
    </source>
</reference>
<feature type="transmembrane region" description="Helical" evidence="12">
    <location>
        <begin position="304"/>
        <end position="324"/>
    </location>
</feature>
<dbReference type="EMBL" id="CP103416">
    <property type="protein sequence ID" value="UVW34485.1"/>
    <property type="molecule type" value="Genomic_DNA"/>
</dbReference>
<keyword evidence="5" id="KW-0813">Transport</keyword>
<keyword evidence="10 12" id="KW-0472">Membrane</keyword>
<feature type="transmembrane region" description="Helical" evidence="12">
    <location>
        <begin position="52"/>
        <end position="77"/>
    </location>
</feature>
<comment type="subcellular location">
    <subcellularLocation>
        <location evidence="2">Cell inner membrane</location>
        <topology evidence="2">Multi-pass membrane protein</topology>
    </subcellularLocation>
</comment>
<keyword evidence="7" id="KW-0997">Cell inner membrane</keyword>
<comment type="similarity">
    <text evidence="3">Belongs to the LptF/LptG family.</text>
</comment>
<evidence type="ECO:0000256" key="4">
    <source>
        <dbReference type="ARBA" id="ARBA00014213"/>
    </source>
</evidence>
<feature type="transmembrane region" description="Helical" evidence="12">
    <location>
        <begin position="273"/>
        <end position="292"/>
    </location>
</feature>
<evidence type="ECO:0000256" key="2">
    <source>
        <dbReference type="ARBA" id="ARBA00004429"/>
    </source>
</evidence>
<comment type="subunit">
    <text evidence="11">Component of the lipopolysaccharide transport and assembly complex. The LptBFG transporter is composed of two ATP-binding proteins (LptB) and two transmembrane proteins (LptF and LptG).</text>
</comment>
<evidence type="ECO:0000256" key="10">
    <source>
        <dbReference type="ARBA" id="ARBA00023136"/>
    </source>
</evidence>
<keyword evidence="9 12" id="KW-1133">Transmembrane helix</keyword>
<protein>
    <recommendedName>
        <fullName evidence="4">Lipopolysaccharide export system permease protein LptF</fullName>
    </recommendedName>
</protein>
<evidence type="ECO:0000256" key="1">
    <source>
        <dbReference type="ARBA" id="ARBA00002265"/>
    </source>
</evidence>
<evidence type="ECO:0000256" key="5">
    <source>
        <dbReference type="ARBA" id="ARBA00022448"/>
    </source>
</evidence>
<evidence type="ECO:0000256" key="12">
    <source>
        <dbReference type="SAM" id="Phobius"/>
    </source>
</evidence>
<evidence type="ECO:0000256" key="8">
    <source>
        <dbReference type="ARBA" id="ARBA00022692"/>
    </source>
</evidence>
<name>A0ABY5TMC3_9GAMM</name>
<evidence type="ECO:0000256" key="3">
    <source>
        <dbReference type="ARBA" id="ARBA00007725"/>
    </source>
</evidence>